<reference evidence="4" key="2">
    <citation type="submission" date="2018-10" db="EMBL/GenBank/DDBJ databases">
        <authorList>
            <person name="Wang Y."/>
            <person name="Wang J."/>
            <person name="Yang X."/>
            <person name="Wang Z."/>
            <person name="Huang Y."/>
        </authorList>
    </citation>
    <scope>NUCLEOTIDE SEQUENCE [LARGE SCALE GENOMIC DNA]</scope>
    <source>
        <strain evidence="4">J015</strain>
    </source>
</reference>
<dbReference type="RefSeq" id="WP_120691310.1">
    <property type="nucleotide sequence ID" value="NZ_RBNH01000001.1"/>
</dbReference>
<proteinExistence type="predicted"/>
<dbReference type="PANTHER" id="PTHR37813:SF1">
    <property type="entry name" value="FELS-2 PROPHAGE PROTEIN"/>
    <property type="match status" value="1"/>
</dbReference>
<organism evidence="3 4">
    <name type="scientific">Pseudarthrobacter phenanthrenivorans</name>
    <name type="common">Arthrobacter phenanthrenivorans</name>
    <dbReference type="NCBI Taxonomy" id="361575"/>
    <lineage>
        <taxon>Bacteria</taxon>
        <taxon>Bacillati</taxon>
        <taxon>Actinomycetota</taxon>
        <taxon>Actinomycetes</taxon>
        <taxon>Micrococcales</taxon>
        <taxon>Micrococcaceae</taxon>
        <taxon>Pseudarthrobacter</taxon>
    </lineage>
</organism>
<evidence type="ECO:0000259" key="2">
    <source>
        <dbReference type="Pfam" id="PF10145"/>
    </source>
</evidence>
<dbReference type="PANTHER" id="PTHR37813">
    <property type="entry name" value="FELS-2 PROPHAGE PROTEIN"/>
    <property type="match status" value="1"/>
</dbReference>
<dbReference type="Proteomes" id="UP000273159">
    <property type="component" value="Unassembled WGS sequence"/>
</dbReference>
<dbReference type="NCBIfam" id="TIGR01760">
    <property type="entry name" value="tape_meas_TP901"/>
    <property type="match status" value="1"/>
</dbReference>
<dbReference type="AlphaFoldDB" id="A0A3B0FXQ3"/>
<dbReference type="Pfam" id="PF10145">
    <property type="entry name" value="PhageMin_Tail"/>
    <property type="match status" value="1"/>
</dbReference>
<protein>
    <submittedName>
        <fullName evidence="3">Phage tail tape measure protein</fullName>
    </submittedName>
</protein>
<accession>A0A3B0FXQ3</accession>
<keyword evidence="1" id="KW-1188">Viral release from host cell</keyword>
<dbReference type="InterPro" id="IPR010090">
    <property type="entry name" value="Phage_tape_meas"/>
</dbReference>
<gene>
    <name evidence="3" type="ORF">D7Z96_01655</name>
</gene>
<comment type="caution">
    <text evidence="3">The sequence shown here is derived from an EMBL/GenBank/DDBJ whole genome shotgun (WGS) entry which is preliminary data.</text>
</comment>
<feature type="domain" description="Phage tail tape measure protein" evidence="2">
    <location>
        <begin position="213"/>
        <end position="411"/>
    </location>
</feature>
<name>A0A3B0FXQ3_PSEPS</name>
<evidence type="ECO:0000313" key="3">
    <source>
        <dbReference type="EMBL" id="RKO27653.1"/>
    </source>
</evidence>
<evidence type="ECO:0000313" key="4">
    <source>
        <dbReference type="Proteomes" id="UP000273159"/>
    </source>
</evidence>
<reference evidence="3 4" key="1">
    <citation type="submission" date="2018-10" db="EMBL/GenBank/DDBJ databases">
        <title>Genome-guide identification and characterization of bacteria that degrade polycyclic aromatic hydrocarbons and resist hexavalent chromium simultaneously.</title>
        <authorList>
            <person name="Feng H."/>
        </authorList>
    </citation>
    <scope>NUCLEOTIDE SEQUENCE [LARGE SCALE GENOMIC DNA]</scope>
    <source>
        <strain evidence="3 4">J015</strain>
    </source>
</reference>
<sequence>MSFLPPVVMEIRANAAQFLSTQDKVAASAKATAAATVAATEKAAAASKTASAQAAVAADKRIAAEARAAEAHKKATDMQAQSMGVMTQKQQAAYDKQAAAAKNASNAAELAAAQEVTAKQKASAAADAYAKAQKNAEDAAKRANTTFGKLAQSAQDHSQAWSTAGATLLGFGTAALVGVGVAVKSYADFDKQMSSVQAATHATGAEMNDLRGLAVQLGADTSFSAKEAAQGIEELSKAGVENADIMKGGLAGALSLAAAGQLGVAESAEFAASAMTQFQLKGKDIPHIADLLAAGAGKAQGSVRDMGLALSYAGVPAAAMGVSIEQTTGTIALFAKSGIIGEKAGTALRAMLVSMANPAEKTRKLMEQLGISFQDAEGQFIGLDGAGQVLKERLGGLDEMTRNAALAQIFGNEALGAAVSLYEAGADGVKKMTDAVNENGYAANTAALKQNNLAGDIEKLGGSLDSVFLKSGSGANDVLRGLVQSAEDLADGIGQIPGPTLQTALGLAGVAGGAALVVGGFLTLTPKVLEGVAAFKELNTKADGSSRGLGKVAKGAGVTTAALMALQVAAAVFSDKHVTTAEEYGQAILKVANNTKGIDAAGLDGVFKKFDKFAGMDIVTNANGLADGVKRIANQTFNDSGNKFFEGFTNFLGLPKGELSQWEDRIKGLGDQMGALASNGSPEAAAKSFQALTKTFEANGQGAEQALAAVPGYKQALEGLANTADVSLKPHELILLALGNVPDSMLAAKSATEKYTDAAGRVQPIGPELQESLEEAGVSAEGLATDLQKVLDGMLASGLATLNTRDATVKFDQATDDARTALADLAKSNVDVSNALNQTGTDFDLTTDSGAALNAKFQDVMRSGLDLAKSVAGPGVEAQAAVQAEMQKTYDQMIVAADGMGITGTKAEDLTRSVLDIPPGVDIKTWIDNYAKAEAEKLKGAIDNVPNQKNVSINVAVYGADQIAAALANADKLAGNSMIAANRYASGGAYNTPGGYTGGAVDSIMGMVGGGVVPGRPPSRPNVDNILAMVNGRPLKVRSGEFITNEPQTKANLPWLKAINAGLNMDDVLAPAATDGYAAPAAHASVMAGQPAQANQPNIVINAPTNASAQHIAGEIGWQLRTR</sequence>
<evidence type="ECO:0000256" key="1">
    <source>
        <dbReference type="ARBA" id="ARBA00022612"/>
    </source>
</evidence>
<dbReference type="EMBL" id="RBNH01000001">
    <property type="protein sequence ID" value="RKO27653.1"/>
    <property type="molecule type" value="Genomic_DNA"/>
</dbReference>